<dbReference type="Proteomes" id="UP001152519">
    <property type="component" value="Unassembled WGS sequence"/>
</dbReference>
<dbReference type="EMBL" id="CAJSLV010000070">
    <property type="protein sequence ID" value="CAG6396233.1"/>
    <property type="molecule type" value="Genomic_DNA"/>
</dbReference>
<evidence type="ECO:0000313" key="2">
    <source>
        <dbReference type="EMBL" id="CAG6396233.1"/>
    </source>
</evidence>
<reference evidence="2" key="1">
    <citation type="submission" date="2021-05" db="EMBL/GenBank/DDBJ databases">
        <authorList>
            <person name="Arsene-Ploetze F."/>
        </authorList>
    </citation>
    <scope>NUCLEOTIDE SEQUENCE</scope>
    <source>
        <strain evidence="2">DSM 42138</strain>
    </source>
</reference>
<feature type="compositionally biased region" description="Basic and acidic residues" evidence="1">
    <location>
        <begin position="88"/>
        <end position="108"/>
    </location>
</feature>
<evidence type="ECO:0000313" key="3">
    <source>
        <dbReference type="Proteomes" id="UP001152519"/>
    </source>
</evidence>
<protein>
    <submittedName>
        <fullName evidence="2">Uncharacterized protein</fullName>
    </submittedName>
</protein>
<organism evidence="2 3">
    <name type="scientific">Actinacidiphila cocklensis</name>
    <dbReference type="NCBI Taxonomy" id="887465"/>
    <lineage>
        <taxon>Bacteria</taxon>
        <taxon>Bacillati</taxon>
        <taxon>Actinomycetota</taxon>
        <taxon>Actinomycetes</taxon>
        <taxon>Kitasatosporales</taxon>
        <taxon>Streptomycetaceae</taxon>
        <taxon>Actinacidiphila</taxon>
    </lineage>
</organism>
<sequence>MSPRSLVRLAGTPASMYAASLSVSPCRARSKTCAASCSTSGSWAGSCSASDSGLCPGVGSVMEHSLCRALAVEEGDHHSLGRGVTRPDVQRDARPAVTGDEERTEKGGCRIGTRRESHRRRGTHALAAAEFQTGPGALLGSDRDGHRPAVTDGGADQIVPAVGIVHAVGVLVAGGQPAQALQGQRTDRDVVPARVGRGRAGRRPGAAGGGGGAGLLAGQWGGSVDAVDRARMFDAADRGAGGLAGIGSCRRVLVGTPGAAGDQQQCPTRHTGRLPRST</sequence>
<evidence type="ECO:0000256" key="1">
    <source>
        <dbReference type="SAM" id="MobiDB-lite"/>
    </source>
</evidence>
<feature type="region of interest" description="Disordered" evidence="1">
    <location>
        <begin position="78"/>
        <end position="108"/>
    </location>
</feature>
<dbReference type="AlphaFoldDB" id="A0A9W4GTF5"/>
<gene>
    <name evidence="2" type="ORF">SCOCK_40153</name>
</gene>
<comment type="caution">
    <text evidence="2">The sequence shown here is derived from an EMBL/GenBank/DDBJ whole genome shotgun (WGS) entry which is preliminary data.</text>
</comment>
<name>A0A9W4GTF5_9ACTN</name>
<keyword evidence="3" id="KW-1185">Reference proteome</keyword>
<feature type="region of interest" description="Disordered" evidence="1">
    <location>
        <begin position="257"/>
        <end position="278"/>
    </location>
</feature>
<proteinExistence type="predicted"/>
<accession>A0A9W4GTF5</accession>